<dbReference type="EMBL" id="MPUH01001966">
    <property type="protein sequence ID" value="OMJ65737.1"/>
    <property type="molecule type" value="Genomic_DNA"/>
</dbReference>
<name>A0A1R2AMJ4_9CILI</name>
<protein>
    <submittedName>
        <fullName evidence="2">Uncharacterized protein</fullName>
    </submittedName>
</protein>
<evidence type="ECO:0000313" key="2">
    <source>
        <dbReference type="EMBL" id="OMJ65737.1"/>
    </source>
</evidence>
<keyword evidence="1" id="KW-0175">Coiled coil</keyword>
<gene>
    <name evidence="3" type="ORF">SteCoe_33954</name>
    <name evidence="2" type="ORF">SteCoe_37700</name>
</gene>
<proteinExistence type="predicted"/>
<evidence type="ECO:0000256" key="1">
    <source>
        <dbReference type="SAM" id="Coils"/>
    </source>
</evidence>
<dbReference type="Proteomes" id="UP000187209">
    <property type="component" value="Unassembled WGS sequence"/>
</dbReference>
<sequence>MDFKCWCCAAEAVFVCDCPQDSRSCENHYMDHKMKNKSCQSEYVKEDAIDIHNAIKSAELELAKISQDMVIEINNCFKQSLDYLHSKKDEARGFIYRKMKDEADAIKNWARALNLKERDKNQYIFSMKKVLSVDASSDIAIDVEKSKRDFEENEKKYRELQCQMNEENEKKLEQAYKKNKELQCQIDEENEKKLTVEKFMSKINKGRYEGLGIEGIKYNMLELNFEGFKETFINKSWNFIVQIDLTENQKYIFVCKFLSRL</sequence>
<feature type="coiled-coil region" evidence="1">
    <location>
        <begin position="143"/>
        <end position="192"/>
    </location>
</feature>
<keyword evidence="4" id="KW-1185">Reference proteome</keyword>
<dbReference type="AlphaFoldDB" id="A0A1R2AMJ4"/>
<organism evidence="2 4">
    <name type="scientific">Stentor coeruleus</name>
    <dbReference type="NCBI Taxonomy" id="5963"/>
    <lineage>
        <taxon>Eukaryota</taxon>
        <taxon>Sar</taxon>
        <taxon>Alveolata</taxon>
        <taxon>Ciliophora</taxon>
        <taxon>Postciliodesmatophora</taxon>
        <taxon>Heterotrichea</taxon>
        <taxon>Heterotrichida</taxon>
        <taxon>Stentoridae</taxon>
        <taxon>Stentor</taxon>
    </lineage>
</organism>
<reference evidence="2 4" key="1">
    <citation type="submission" date="2016-11" db="EMBL/GenBank/DDBJ databases">
        <title>The macronuclear genome of Stentor coeruleus: a giant cell with tiny introns.</title>
        <authorList>
            <person name="Slabodnick M."/>
            <person name="Ruby J.G."/>
            <person name="Reiff S.B."/>
            <person name="Swart E.C."/>
            <person name="Gosai S."/>
            <person name="Prabakaran S."/>
            <person name="Witkowska E."/>
            <person name="Larue G.E."/>
            <person name="Fisher S."/>
            <person name="Freeman R.M."/>
            <person name="Gunawardena J."/>
            <person name="Chu W."/>
            <person name="Stover N.A."/>
            <person name="Gregory B.D."/>
            <person name="Nowacki M."/>
            <person name="Derisi J."/>
            <person name="Roy S.W."/>
            <person name="Marshall W.F."/>
            <person name="Sood P."/>
        </authorList>
    </citation>
    <scope>NUCLEOTIDE SEQUENCE [LARGE SCALE GENOMIC DNA]</scope>
    <source>
        <strain evidence="2">WM001</strain>
    </source>
</reference>
<comment type="caution">
    <text evidence="2">The sequence shown here is derived from an EMBL/GenBank/DDBJ whole genome shotgun (WGS) entry which is preliminary data.</text>
</comment>
<evidence type="ECO:0000313" key="3">
    <source>
        <dbReference type="EMBL" id="OMJ68563.1"/>
    </source>
</evidence>
<evidence type="ECO:0000313" key="4">
    <source>
        <dbReference type="Proteomes" id="UP000187209"/>
    </source>
</evidence>
<accession>A0A1R2AMJ4</accession>
<dbReference type="EMBL" id="MPUH01001311">
    <property type="protein sequence ID" value="OMJ68563.1"/>
    <property type="molecule type" value="Genomic_DNA"/>
</dbReference>